<evidence type="ECO:0000313" key="4">
    <source>
        <dbReference type="Proteomes" id="UP000663828"/>
    </source>
</evidence>
<evidence type="ECO:0000313" key="3">
    <source>
        <dbReference type="EMBL" id="CAF1580300.1"/>
    </source>
</evidence>
<dbReference type="Proteomes" id="UP000663852">
    <property type="component" value="Unassembled WGS sequence"/>
</dbReference>
<feature type="region of interest" description="Disordered" evidence="1">
    <location>
        <begin position="83"/>
        <end position="103"/>
    </location>
</feature>
<proteinExistence type="predicted"/>
<keyword evidence="4" id="KW-1185">Reference proteome</keyword>
<accession>A0A815RR43</accession>
<evidence type="ECO:0000256" key="1">
    <source>
        <dbReference type="SAM" id="MobiDB-lite"/>
    </source>
</evidence>
<evidence type="ECO:0000313" key="2">
    <source>
        <dbReference type="EMBL" id="CAF1480367.1"/>
    </source>
</evidence>
<name>A0A815RR43_ADIRI</name>
<comment type="caution">
    <text evidence="2">The sequence shown here is derived from an EMBL/GenBank/DDBJ whole genome shotgun (WGS) entry which is preliminary data.</text>
</comment>
<reference evidence="2" key="1">
    <citation type="submission" date="2021-02" db="EMBL/GenBank/DDBJ databases">
        <authorList>
            <person name="Nowell W R."/>
        </authorList>
    </citation>
    <scope>NUCLEOTIDE SEQUENCE</scope>
</reference>
<protein>
    <submittedName>
        <fullName evidence="2">Uncharacterized protein</fullName>
    </submittedName>
</protein>
<organism evidence="2 5">
    <name type="scientific">Adineta ricciae</name>
    <name type="common">Rotifer</name>
    <dbReference type="NCBI Taxonomy" id="249248"/>
    <lineage>
        <taxon>Eukaryota</taxon>
        <taxon>Metazoa</taxon>
        <taxon>Spiralia</taxon>
        <taxon>Gnathifera</taxon>
        <taxon>Rotifera</taxon>
        <taxon>Eurotatoria</taxon>
        <taxon>Bdelloidea</taxon>
        <taxon>Adinetida</taxon>
        <taxon>Adinetidae</taxon>
        <taxon>Adineta</taxon>
    </lineage>
</organism>
<dbReference type="Proteomes" id="UP000663828">
    <property type="component" value="Unassembled WGS sequence"/>
</dbReference>
<feature type="compositionally biased region" description="Polar residues" evidence="1">
    <location>
        <begin position="86"/>
        <end position="103"/>
    </location>
</feature>
<gene>
    <name evidence="2" type="ORF">EDS130_LOCUS41401</name>
    <name evidence="3" type="ORF">XAT740_LOCUS45428</name>
</gene>
<evidence type="ECO:0000313" key="5">
    <source>
        <dbReference type="Proteomes" id="UP000663852"/>
    </source>
</evidence>
<dbReference type="EMBL" id="CAJNOJ010000542">
    <property type="protein sequence ID" value="CAF1480367.1"/>
    <property type="molecule type" value="Genomic_DNA"/>
</dbReference>
<sequence>MRIKIFELHVGADVGENIQTAPLLSVHTWTRNEQHTEKHTEGIARRENEQVTSLEHYENIQMIPIQDIISINISSEIKRTNKRNTSEYVTTSSNKNDPSRSRSLTSGFMRSFLCCGNRTPKVITSTLINNRTTYSILMRIEYLRPCLAHILNKTLTISRDQPTTSYADQSLANMIEFYFSRSDNDDEVAWEKKLESSEELVRAVFQLKNLNNAYSDVQRVTQLTEKHDFQPYGYVPDKGTIDTSGIVLE</sequence>
<dbReference type="AlphaFoldDB" id="A0A815RR43"/>
<dbReference type="EMBL" id="CAJNOR010005928">
    <property type="protein sequence ID" value="CAF1580300.1"/>
    <property type="molecule type" value="Genomic_DNA"/>
</dbReference>